<dbReference type="Proteomes" id="UP000191135">
    <property type="component" value="Plasmid pMM259"/>
</dbReference>
<dbReference type="KEGG" id="mmed:Mame_04967"/>
<feature type="transmembrane region" description="Helical" evidence="1">
    <location>
        <begin position="62"/>
        <end position="87"/>
    </location>
</feature>
<accession>A0A1U9Z968</accession>
<dbReference type="eggNOG" id="ENOG5033EVT">
    <property type="taxonomic scope" value="Bacteria"/>
</dbReference>
<name>A0A1U9Z968_9HYPH</name>
<evidence type="ECO:0000313" key="2">
    <source>
        <dbReference type="EMBL" id="AQZ54259.1"/>
    </source>
</evidence>
<keyword evidence="1" id="KW-0472">Membrane</keyword>
<protein>
    <submittedName>
        <fullName evidence="2">Uncharacterized protein</fullName>
    </submittedName>
</protein>
<keyword evidence="3" id="KW-1185">Reference proteome</keyword>
<keyword evidence="2" id="KW-0614">Plasmid</keyword>
<dbReference type="AlphaFoldDB" id="A0A1U9Z968"/>
<dbReference type="OrthoDB" id="7839934at2"/>
<feature type="transmembrane region" description="Helical" evidence="1">
    <location>
        <begin position="12"/>
        <end position="42"/>
    </location>
</feature>
<geneLocation type="plasmid" evidence="3">
    <name>pmm259</name>
</geneLocation>
<evidence type="ECO:0000256" key="1">
    <source>
        <dbReference type="SAM" id="Phobius"/>
    </source>
</evidence>
<proteinExistence type="predicted"/>
<keyword evidence="1" id="KW-1133">Transmembrane helix</keyword>
<keyword evidence="1" id="KW-0812">Transmembrane</keyword>
<sequence>MDSFVQLLERGVAIIAPLQALVAGTCFLVGLVFVARSIVGMASAHELRSIGGAASGSYTGPLVLFFVGSLLISLSTVIGAFLMSFFLQSESVSAEQVFTYAPEITKPLSAEMSQRAVIALVRFAQFIGLLGFVRGLFLLARAGNGGQVGDTGRGIVHLVAGTLAINIVVILQMLEKLLVK</sequence>
<evidence type="ECO:0000313" key="3">
    <source>
        <dbReference type="Proteomes" id="UP000191135"/>
    </source>
</evidence>
<feature type="transmembrane region" description="Helical" evidence="1">
    <location>
        <begin position="154"/>
        <end position="174"/>
    </location>
</feature>
<dbReference type="EMBL" id="CP020332">
    <property type="protein sequence ID" value="AQZ54259.1"/>
    <property type="molecule type" value="Genomic_DNA"/>
</dbReference>
<dbReference type="RefSeq" id="WP_018067327.1">
    <property type="nucleotide sequence ID" value="NZ_AQWH01000038.1"/>
</dbReference>
<gene>
    <name evidence="2" type="ORF">Mame_04967</name>
</gene>
<feature type="transmembrane region" description="Helical" evidence="1">
    <location>
        <begin position="116"/>
        <end position="142"/>
    </location>
</feature>
<reference evidence="2 3" key="1">
    <citation type="submission" date="2017-03" db="EMBL/GenBank/DDBJ databases">
        <title>Foreign affairs: Plasmid Transfer between Roseobacters and Rhizobia.</title>
        <authorList>
            <person name="Bartling P."/>
            <person name="Bunk B."/>
            <person name="Overmann J."/>
            <person name="Brinkmann H."/>
            <person name="Petersen J."/>
        </authorList>
    </citation>
    <scope>NUCLEOTIDE SEQUENCE [LARGE SCALE GENOMIC DNA]</scope>
    <source>
        <strain evidence="2 3">MACL11</strain>
        <plasmid evidence="3">Plasmid pmm259</plasmid>
    </source>
</reference>
<organism evidence="2 3">
    <name type="scientific">Martelella mediterranea DSM 17316</name>
    <dbReference type="NCBI Taxonomy" id="1122214"/>
    <lineage>
        <taxon>Bacteria</taxon>
        <taxon>Pseudomonadati</taxon>
        <taxon>Pseudomonadota</taxon>
        <taxon>Alphaproteobacteria</taxon>
        <taxon>Hyphomicrobiales</taxon>
        <taxon>Aurantimonadaceae</taxon>
        <taxon>Martelella</taxon>
    </lineage>
</organism>